<evidence type="ECO:0000313" key="3">
    <source>
        <dbReference type="Proteomes" id="UP001231941"/>
    </source>
</evidence>
<gene>
    <name evidence="2" type="ORF">Q5Y73_20475</name>
</gene>
<evidence type="ECO:0000313" key="2">
    <source>
        <dbReference type="EMBL" id="MDP5276474.1"/>
    </source>
</evidence>
<feature type="transmembrane region" description="Helical" evidence="1">
    <location>
        <begin position="6"/>
        <end position="24"/>
    </location>
</feature>
<proteinExistence type="predicted"/>
<keyword evidence="1" id="KW-0472">Membrane</keyword>
<keyword evidence="3" id="KW-1185">Reference proteome</keyword>
<evidence type="ECO:0008006" key="4">
    <source>
        <dbReference type="Google" id="ProtNLM"/>
    </source>
</evidence>
<dbReference type="Proteomes" id="UP001231941">
    <property type="component" value="Unassembled WGS sequence"/>
</dbReference>
<sequence length="126" mass="14575">MDTTWIIMISLAVLGAVIYLFPYLKQKGYITQETMNLADQILLFSKIIISKNSNENDKDKLENIFDTIRKDLNDLNHISNSKSLDEKKQLTLHTIIANLNSLEIEIDYENELLIEMIVDNALNFIK</sequence>
<reference evidence="2 3" key="1">
    <citation type="submission" date="2023-08" db="EMBL/GenBank/DDBJ databases">
        <authorList>
            <person name="Park J.-S."/>
        </authorList>
    </citation>
    <scope>NUCLEOTIDE SEQUENCE [LARGE SCALE GENOMIC DNA]</scope>
    <source>
        <strain evidence="2 3">2205SS18-9</strain>
    </source>
</reference>
<comment type="caution">
    <text evidence="2">The sequence shown here is derived from an EMBL/GenBank/DDBJ whole genome shotgun (WGS) entry which is preliminary data.</text>
</comment>
<accession>A0ABT9J4E7</accession>
<protein>
    <recommendedName>
        <fullName evidence="4">DUF4363 family protein</fullName>
    </recommendedName>
</protein>
<dbReference type="RefSeq" id="WP_305993783.1">
    <property type="nucleotide sequence ID" value="NZ_JAVAMP010000015.1"/>
</dbReference>
<dbReference type="EMBL" id="JAVAMP010000015">
    <property type="protein sequence ID" value="MDP5276474.1"/>
    <property type="molecule type" value="Genomic_DNA"/>
</dbReference>
<organism evidence="2 3">
    <name type="scientific">Chengkuizengella axinellae</name>
    <dbReference type="NCBI Taxonomy" id="3064388"/>
    <lineage>
        <taxon>Bacteria</taxon>
        <taxon>Bacillati</taxon>
        <taxon>Bacillota</taxon>
        <taxon>Bacilli</taxon>
        <taxon>Bacillales</taxon>
        <taxon>Paenibacillaceae</taxon>
        <taxon>Chengkuizengella</taxon>
    </lineage>
</organism>
<name>A0ABT9J4E7_9BACL</name>
<keyword evidence="1" id="KW-0812">Transmembrane</keyword>
<keyword evidence="1" id="KW-1133">Transmembrane helix</keyword>
<evidence type="ECO:0000256" key="1">
    <source>
        <dbReference type="SAM" id="Phobius"/>
    </source>
</evidence>